<name>A0A9D1UI41_9BACT</name>
<dbReference type="CDD" id="cd00427">
    <property type="entry name" value="Ribosomal_L29_HIP"/>
    <property type="match status" value="1"/>
</dbReference>
<gene>
    <name evidence="5 6" type="primary">rpmC</name>
    <name evidence="6" type="ORF">IAC47_04235</name>
</gene>
<evidence type="ECO:0000256" key="1">
    <source>
        <dbReference type="ARBA" id="ARBA00009254"/>
    </source>
</evidence>
<dbReference type="InterPro" id="IPR018254">
    <property type="entry name" value="Ribosomal_uL29_CS"/>
</dbReference>
<dbReference type="EMBL" id="DXGG01000135">
    <property type="protein sequence ID" value="HIW87466.1"/>
    <property type="molecule type" value="Genomic_DNA"/>
</dbReference>
<comment type="similarity">
    <text evidence="1 5">Belongs to the universal ribosomal protein uL29 family.</text>
</comment>
<dbReference type="InterPro" id="IPR036049">
    <property type="entry name" value="Ribosomal_uL29_sf"/>
</dbReference>
<reference evidence="6" key="1">
    <citation type="journal article" date="2021" name="PeerJ">
        <title>Extensive microbial diversity within the chicken gut microbiome revealed by metagenomics and culture.</title>
        <authorList>
            <person name="Gilroy R."/>
            <person name="Ravi A."/>
            <person name="Getino M."/>
            <person name="Pursley I."/>
            <person name="Horton D.L."/>
            <person name="Alikhan N.F."/>
            <person name="Baker D."/>
            <person name="Gharbi K."/>
            <person name="Hall N."/>
            <person name="Watson M."/>
            <person name="Adriaenssens E.M."/>
            <person name="Foster-Nyarko E."/>
            <person name="Jarju S."/>
            <person name="Secka A."/>
            <person name="Antonio M."/>
            <person name="Oren A."/>
            <person name="Chaudhuri R.R."/>
            <person name="La Ragione R."/>
            <person name="Hildebrand F."/>
            <person name="Pallen M.J."/>
        </authorList>
    </citation>
    <scope>NUCLEOTIDE SEQUENCE</scope>
    <source>
        <strain evidence="6">Gambia16-930</strain>
    </source>
</reference>
<evidence type="ECO:0000313" key="7">
    <source>
        <dbReference type="Proteomes" id="UP000824267"/>
    </source>
</evidence>
<dbReference type="SUPFAM" id="SSF46561">
    <property type="entry name" value="Ribosomal protein L29 (L29p)"/>
    <property type="match status" value="1"/>
</dbReference>
<reference evidence="6" key="2">
    <citation type="submission" date="2021-04" db="EMBL/GenBank/DDBJ databases">
        <authorList>
            <person name="Gilroy R."/>
        </authorList>
    </citation>
    <scope>NUCLEOTIDE SEQUENCE</scope>
    <source>
        <strain evidence="6">Gambia16-930</strain>
    </source>
</reference>
<evidence type="ECO:0000256" key="2">
    <source>
        <dbReference type="ARBA" id="ARBA00022980"/>
    </source>
</evidence>
<comment type="caution">
    <text evidence="6">The sequence shown here is derived from an EMBL/GenBank/DDBJ whole genome shotgun (WGS) entry which is preliminary data.</text>
</comment>
<sequence length="63" mass="7241">MKSNSNGLKELSVSELQERLKGEELRLAKLKINHAVSSLENPNVIRETRKNIARINTELRSRQ</sequence>
<dbReference type="NCBIfam" id="TIGR00012">
    <property type="entry name" value="L29"/>
    <property type="match status" value="1"/>
</dbReference>
<evidence type="ECO:0000256" key="4">
    <source>
        <dbReference type="ARBA" id="ARBA00035204"/>
    </source>
</evidence>
<keyword evidence="3 5" id="KW-0687">Ribonucleoprotein</keyword>
<dbReference type="GO" id="GO:0003735">
    <property type="term" value="F:structural constituent of ribosome"/>
    <property type="evidence" value="ECO:0007669"/>
    <property type="project" value="InterPro"/>
</dbReference>
<dbReference type="Proteomes" id="UP000824267">
    <property type="component" value="Unassembled WGS sequence"/>
</dbReference>
<organism evidence="6 7">
    <name type="scientific">Candidatus Onthomorpha intestinigallinarum</name>
    <dbReference type="NCBI Taxonomy" id="2840880"/>
    <lineage>
        <taxon>Bacteria</taxon>
        <taxon>Pseudomonadati</taxon>
        <taxon>Bacteroidota</taxon>
        <taxon>Bacteroidia</taxon>
        <taxon>Bacteroidales</taxon>
        <taxon>Candidatus Onthomorpha</taxon>
    </lineage>
</organism>
<dbReference type="GO" id="GO:0006412">
    <property type="term" value="P:translation"/>
    <property type="evidence" value="ECO:0007669"/>
    <property type="project" value="UniProtKB-UniRule"/>
</dbReference>
<evidence type="ECO:0000313" key="6">
    <source>
        <dbReference type="EMBL" id="HIW87466.1"/>
    </source>
</evidence>
<dbReference type="Pfam" id="PF00831">
    <property type="entry name" value="Ribosomal_L29"/>
    <property type="match status" value="1"/>
</dbReference>
<dbReference type="GO" id="GO:1990904">
    <property type="term" value="C:ribonucleoprotein complex"/>
    <property type="evidence" value="ECO:0007669"/>
    <property type="project" value="UniProtKB-KW"/>
</dbReference>
<dbReference type="Gene3D" id="1.10.287.310">
    <property type="match status" value="1"/>
</dbReference>
<dbReference type="PROSITE" id="PS00579">
    <property type="entry name" value="RIBOSOMAL_L29"/>
    <property type="match status" value="1"/>
</dbReference>
<dbReference type="AlphaFoldDB" id="A0A9D1UI41"/>
<accession>A0A9D1UI41</accession>
<proteinExistence type="inferred from homology"/>
<dbReference type="InterPro" id="IPR001854">
    <property type="entry name" value="Ribosomal_uL29"/>
</dbReference>
<keyword evidence="2 5" id="KW-0689">Ribosomal protein</keyword>
<evidence type="ECO:0000256" key="3">
    <source>
        <dbReference type="ARBA" id="ARBA00023274"/>
    </source>
</evidence>
<evidence type="ECO:0000256" key="5">
    <source>
        <dbReference type="HAMAP-Rule" id="MF_00374"/>
    </source>
</evidence>
<protein>
    <recommendedName>
        <fullName evidence="4 5">Large ribosomal subunit protein uL29</fullName>
    </recommendedName>
</protein>
<dbReference type="HAMAP" id="MF_00374">
    <property type="entry name" value="Ribosomal_uL29"/>
    <property type="match status" value="1"/>
</dbReference>
<dbReference type="GO" id="GO:0005840">
    <property type="term" value="C:ribosome"/>
    <property type="evidence" value="ECO:0007669"/>
    <property type="project" value="UniProtKB-KW"/>
</dbReference>